<keyword evidence="2" id="KW-0645">Protease</keyword>
<protein>
    <recommendedName>
        <fullName evidence="2">Carboxypeptidase</fullName>
        <ecNumber evidence="2">3.4.16.-</ecNumber>
    </recommendedName>
</protein>
<evidence type="ECO:0000256" key="2">
    <source>
        <dbReference type="RuleBase" id="RU361156"/>
    </source>
</evidence>
<dbReference type="Proteomes" id="UP000663829">
    <property type="component" value="Unassembled WGS sequence"/>
</dbReference>
<keyword evidence="5" id="KW-1185">Reference proteome</keyword>
<dbReference type="Pfam" id="PF00450">
    <property type="entry name" value="Peptidase_S10"/>
    <property type="match status" value="1"/>
</dbReference>
<dbReference type="PROSITE" id="PS00131">
    <property type="entry name" value="CARBOXYPEPT_SER_SER"/>
    <property type="match status" value="1"/>
</dbReference>
<dbReference type="PRINTS" id="PR00724">
    <property type="entry name" value="CRBOXYPTASEC"/>
</dbReference>
<organism evidence="3 5">
    <name type="scientific">Didymodactylos carnosus</name>
    <dbReference type="NCBI Taxonomy" id="1234261"/>
    <lineage>
        <taxon>Eukaryota</taxon>
        <taxon>Metazoa</taxon>
        <taxon>Spiralia</taxon>
        <taxon>Gnathifera</taxon>
        <taxon>Rotifera</taxon>
        <taxon>Eurotatoria</taxon>
        <taxon>Bdelloidea</taxon>
        <taxon>Philodinida</taxon>
        <taxon>Philodinidae</taxon>
        <taxon>Didymodactylos</taxon>
    </lineage>
</organism>
<dbReference type="PANTHER" id="PTHR11802">
    <property type="entry name" value="SERINE PROTEASE FAMILY S10 SERINE CARBOXYPEPTIDASE"/>
    <property type="match status" value="1"/>
</dbReference>
<dbReference type="SUPFAM" id="SSF53474">
    <property type="entry name" value="alpha/beta-Hydrolases"/>
    <property type="match status" value="1"/>
</dbReference>
<comment type="caution">
    <text evidence="3">The sequence shown here is derived from an EMBL/GenBank/DDBJ whole genome shotgun (WGS) entry which is preliminary data.</text>
</comment>
<keyword evidence="2" id="KW-0378">Hydrolase</keyword>
<evidence type="ECO:0000313" key="5">
    <source>
        <dbReference type="Proteomes" id="UP000663829"/>
    </source>
</evidence>
<dbReference type="EMBL" id="CAJNOQ010052018">
    <property type="protein sequence ID" value="CAF1652404.1"/>
    <property type="molecule type" value="Genomic_DNA"/>
</dbReference>
<proteinExistence type="inferred from homology"/>
<accession>A0A816EPS3</accession>
<dbReference type="GO" id="GO:0006508">
    <property type="term" value="P:proteolysis"/>
    <property type="evidence" value="ECO:0007669"/>
    <property type="project" value="UniProtKB-KW"/>
</dbReference>
<dbReference type="InterPro" id="IPR001563">
    <property type="entry name" value="Peptidase_S10"/>
</dbReference>
<dbReference type="Gene3D" id="3.40.50.1820">
    <property type="entry name" value="alpha/beta hydrolase"/>
    <property type="match status" value="1"/>
</dbReference>
<dbReference type="AlphaFoldDB" id="A0A816EPS3"/>
<dbReference type="EMBL" id="CAJOBC010123101">
    <property type="protein sequence ID" value="CAF4583281.1"/>
    <property type="molecule type" value="Genomic_DNA"/>
</dbReference>
<keyword evidence="2" id="KW-0121">Carboxypeptidase</keyword>
<evidence type="ECO:0000313" key="4">
    <source>
        <dbReference type="EMBL" id="CAF4583281.1"/>
    </source>
</evidence>
<sequence>SDPLFFWYTGGPLCSSMAALLDEHGPFRIYADNKTVLINPYSWNRLANVVYTDSYIGGGFSYSTNPTKENFNQTDTQLIKDCYAAIKQFFLRFPQFRSNNFYLSGESYAGHIVPALSKMIVEKHETINSKFKGFILGNPLIDQASTGYIGDLSTLRGNALIDDSTWKMILKYCIDPYNANPYDPELNPTGFQPWKSKKCAEYSTKANKIAFPEDYDVKEDISGNERRVLTIERFYCTSVLGLNI</sequence>
<dbReference type="OrthoDB" id="735686at2759"/>
<dbReference type="GO" id="GO:0004185">
    <property type="term" value="F:serine-type carboxypeptidase activity"/>
    <property type="evidence" value="ECO:0007669"/>
    <property type="project" value="UniProtKB-UniRule"/>
</dbReference>
<name>A0A816EPS3_9BILA</name>
<dbReference type="InterPro" id="IPR029058">
    <property type="entry name" value="AB_hydrolase_fold"/>
</dbReference>
<comment type="similarity">
    <text evidence="1 2">Belongs to the peptidase S10 family.</text>
</comment>
<feature type="non-terminal residue" evidence="3">
    <location>
        <position position="1"/>
    </location>
</feature>
<evidence type="ECO:0000256" key="1">
    <source>
        <dbReference type="ARBA" id="ARBA00009431"/>
    </source>
</evidence>
<dbReference type="EC" id="3.4.16.-" evidence="2"/>
<reference evidence="3" key="1">
    <citation type="submission" date="2021-02" db="EMBL/GenBank/DDBJ databases">
        <authorList>
            <person name="Nowell W R."/>
        </authorList>
    </citation>
    <scope>NUCLEOTIDE SEQUENCE</scope>
</reference>
<dbReference type="InterPro" id="IPR018202">
    <property type="entry name" value="Ser_caboxypep_ser_AS"/>
</dbReference>
<dbReference type="Proteomes" id="UP000681722">
    <property type="component" value="Unassembled WGS sequence"/>
</dbReference>
<evidence type="ECO:0000313" key="3">
    <source>
        <dbReference type="EMBL" id="CAF1652404.1"/>
    </source>
</evidence>
<gene>
    <name evidence="3" type="ORF">GPM918_LOCUS45584</name>
    <name evidence="4" type="ORF">SRO942_LOCUS48222</name>
</gene>